<evidence type="ECO:0000313" key="2">
    <source>
        <dbReference type="Proteomes" id="UP001357485"/>
    </source>
</evidence>
<evidence type="ECO:0008006" key="3">
    <source>
        <dbReference type="Google" id="ProtNLM"/>
    </source>
</evidence>
<evidence type="ECO:0000313" key="1">
    <source>
        <dbReference type="EMBL" id="KAK5199430.1"/>
    </source>
</evidence>
<dbReference type="EMBL" id="JAVRRA010017548">
    <property type="protein sequence ID" value="KAK5199430.1"/>
    <property type="molecule type" value="Genomic_DNA"/>
</dbReference>
<gene>
    <name evidence="1" type="ORF">LTR16_006234</name>
</gene>
<protein>
    <recommendedName>
        <fullName evidence="3">Glucanase</fullName>
    </recommendedName>
</protein>
<reference evidence="1 2" key="1">
    <citation type="submission" date="2023-08" db="EMBL/GenBank/DDBJ databases">
        <title>Black Yeasts Isolated from many extreme environments.</title>
        <authorList>
            <person name="Coleine C."/>
            <person name="Stajich J.E."/>
            <person name="Selbmann L."/>
        </authorList>
    </citation>
    <scope>NUCLEOTIDE SEQUENCE [LARGE SCALE GENOMIC DNA]</scope>
    <source>
        <strain evidence="1 2">CCFEE 536</strain>
    </source>
</reference>
<accession>A0ABR0LLU4</accession>
<name>A0ABR0LLU4_9PEZI</name>
<keyword evidence="2" id="KW-1185">Reference proteome</keyword>
<organism evidence="1 2">
    <name type="scientific">Cryomyces antarcticus</name>
    <dbReference type="NCBI Taxonomy" id="329879"/>
    <lineage>
        <taxon>Eukaryota</taxon>
        <taxon>Fungi</taxon>
        <taxon>Dikarya</taxon>
        <taxon>Ascomycota</taxon>
        <taxon>Pezizomycotina</taxon>
        <taxon>Dothideomycetes</taxon>
        <taxon>Dothideomycetes incertae sedis</taxon>
        <taxon>Cryomyces</taxon>
    </lineage>
</organism>
<dbReference type="Proteomes" id="UP001357485">
    <property type="component" value="Unassembled WGS sequence"/>
</dbReference>
<comment type="caution">
    <text evidence="1">The sequence shown here is derived from an EMBL/GenBank/DDBJ whole genome shotgun (WGS) entry which is preliminary data.</text>
</comment>
<sequence length="224" mass="23391">AQGCLGINLYFERDPTINPATACPNPTAFTNVKCTLWGSAVTAASATNQGQWRGPMDSTGAAFHVVIAGSNGWSKPAPPPTQTGFTGPTALAGAINATTKHNPVTGNEDNIYIGTKFYNQPYDASVCAALCKSTTADNRAQALANYNKKGSNSDGTYQACNFYDAYLLSKNGVPQGLYCALYTAVVDKSYATVTGTTQGNNVYTVSNSYSYSLTAPDNGTVATA</sequence>
<dbReference type="PANTHER" id="PTHR36578:SF1">
    <property type="entry name" value="APPLE DOMAIN-CONTAINING PROTEIN"/>
    <property type="match status" value="1"/>
</dbReference>
<dbReference type="PANTHER" id="PTHR36578">
    <property type="entry name" value="CHROMOSOME 15, WHOLE GENOME SHOTGUN SEQUENCE"/>
    <property type="match status" value="1"/>
</dbReference>
<proteinExistence type="predicted"/>
<feature type="non-terminal residue" evidence="1">
    <location>
        <position position="1"/>
    </location>
</feature>